<gene>
    <name evidence="10" type="ORF">M378DRAFT_95706</name>
</gene>
<organism evidence="10 11">
    <name type="scientific">Amanita muscaria (strain Koide BX008)</name>
    <dbReference type="NCBI Taxonomy" id="946122"/>
    <lineage>
        <taxon>Eukaryota</taxon>
        <taxon>Fungi</taxon>
        <taxon>Dikarya</taxon>
        <taxon>Basidiomycota</taxon>
        <taxon>Agaricomycotina</taxon>
        <taxon>Agaricomycetes</taxon>
        <taxon>Agaricomycetidae</taxon>
        <taxon>Agaricales</taxon>
        <taxon>Pluteineae</taxon>
        <taxon>Amanitaceae</taxon>
        <taxon>Amanita</taxon>
    </lineage>
</organism>
<feature type="domain" description="Cas1p 10 TM acyl transferase" evidence="9">
    <location>
        <begin position="343"/>
        <end position="732"/>
    </location>
</feature>
<dbReference type="OrthoDB" id="1932925at2759"/>
<dbReference type="InParanoid" id="A0A0C2XMX4"/>
<dbReference type="GO" id="GO:0005794">
    <property type="term" value="C:Golgi apparatus"/>
    <property type="evidence" value="ECO:0007669"/>
    <property type="project" value="UniProtKB-ARBA"/>
</dbReference>
<dbReference type="GO" id="GO:0016740">
    <property type="term" value="F:transferase activity"/>
    <property type="evidence" value="ECO:0007669"/>
    <property type="project" value="UniProtKB-KW"/>
</dbReference>
<dbReference type="PANTHER" id="PTHR13533">
    <property type="entry name" value="N-ACETYLNEURAMINATE 9-O-ACETYLTRANSFERASE"/>
    <property type="match status" value="1"/>
</dbReference>
<evidence type="ECO:0000313" key="11">
    <source>
        <dbReference type="Proteomes" id="UP000054549"/>
    </source>
</evidence>
<keyword evidence="6 8" id="KW-0472">Membrane</keyword>
<dbReference type="EMBL" id="KN818223">
    <property type="protein sequence ID" value="KIL70926.1"/>
    <property type="molecule type" value="Genomic_DNA"/>
</dbReference>
<dbReference type="PANTHER" id="PTHR13533:SF1">
    <property type="entry name" value="N-ACETYLNEURAMINATE 9-O-ACETYLTRANSFERASE"/>
    <property type="match status" value="1"/>
</dbReference>
<keyword evidence="5 8" id="KW-1133">Transmembrane helix</keyword>
<comment type="subcellular location">
    <subcellularLocation>
        <location evidence="1">Membrane</location>
        <topology evidence="1">Multi-pass membrane protein</topology>
    </subcellularLocation>
</comment>
<evidence type="ECO:0000256" key="3">
    <source>
        <dbReference type="ARBA" id="ARBA00022679"/>
    </source>
</evidence>
<feature type="transmembrane region" description="Helical" evidence="8">
    <location>
        <begin position="344"/>
        <end position="364"/>
    </location>
</feature>
<feature type="transmembrane region" description="Helical" evidence="8">
    <location>
        <begin position="461"/>
        <end position="480"/>
    </location>
</feature>
<evidence type="ECO:0000256" key="5">
    <source>
        <dbReference type="ARBA" id="ARBA00022989"/>
    </source>
</evidence>
<evidence type="ECO:0000256" key="1">
    <source>
        <dbReference type="ARBA" id="ARBA00004141"/>
    </source>
</evidence>
<evidence type="ECO:0000259" key="9">
    <source>
        <dbReference type="Pfam" id="PF07779"/>
    </source>
</evidence>
<evidence type="ECO:0000313" key="10">
    <source>
        <dbReference type="EMBL" id="KIL70926.1"/>
    </source>
</evidence>
<feature type="transmembrane region" description="Helical" evidence="8">
    <location>
        <begin position="517"/>
        <end position="534"/>
    </location>
</feature>
<evidence type="ECO:0000256" key="7">
    <source>
        <dbReference type="ARBA" id="ARBA00023180"/>
    </source>
</evidence>
<dbReference type="Proteomes" id="UP000054549">
    <property type="component" value="Unassembled WGS sequence"/>
</dbReference>
<dbReference type="InterPro" id="IPR012419">
    <property type="entry name" value="Cas1_AcylTrans_dom"/>
</dbReference>
<dbReference type="AlphaFoldDB" id="A0A0C2XMX4"/>
<keyword evidence="11" id="KW-1185">Reference proteome</keyword>
<proteinExistence type="inferred from homology"/>
<feature type="transmembrane region" description="Helical" evidence="8">
    <location>
        <begin position="304"/>
        <end position="323"/>
    </location>
</feature>
<keyword evidence="7" id="KW-0325">Glycoprotein</keyword>
<feature type="transmembrane region" description="Helical" evidence="8">
    <location>
        <begin position="791"/>
        <end position="809"/>
    </location>
</feature>
<dbReference type="GO" id="GO:0016020">
    <property type="term" value="C:membrane"/>
    <property type="evidence" value="ECO:0007669"/>
    <property type="project" value="UniProtKB-SubCell"/>
</dbReference>
<name>A0A0C2XMX4_AMAMK</name>
<dbReference type="GO" id="GO:0005975">
    <property type="term" value="P:carbohydrate metabolic process"/>
    <property type="evidence" value="ECO:0007669"/>
    <property type="project" value="UniProtKB-ARBA"/>
</dbReference>
<evidence type="ECO:0000256" key="4">
    <source>
        <dbReference type="ARBA" id="ARBA00022692"/>
    </source>
</evidence>
<dbReference type="Pfam" id="PF07779">
    <property type="entry name" value="Cas1_AcylT"/>
    <property type="match status" value="1"/>
</dbReference>
<evidence type="ECO:0000256" key="6">
    <source>
        <dbReference type="ARBA" id="ARBA00023136"/>
    </source>
</evidence>
<dbReference type="HOGENOM" id="CLU_008003_0_1_1"/>
<accession>A0A0C2XMX4</accession>
<protein>
    <recommendedName>
        <fullName evidence="9">Cas1p 10 TM acyl transferase domain-containing protein</fullName>
    </recommendedName>
</protein>
<feature type="transmembrane region" description="Helical" evidence="8">
    <location>
        <begin position="568"/>
        <end position="585"/>
    </location>
</feature>
<feature type="transmembrane region" description="Helical" evidence="8">
    <location>
        <begin position="486"/>
        <end position="505"/>
    </location>
</feature>
<feature type="transmembrane region" description="Helical" evidence="8">
    <location>
        <begin position="597"/>
        <end position="616"/>
    </location>
</feature>
<keyword evidence="3" id="KW-0808">Transferase</keyword>
<feature type="transmembrane region" description="Helical" evidence="8">
    <location>
        <begin position="370"/>
        <end position="390"/>
    </location>
</feature>
<comment type="similarity">
    <text evidence="2">Belongs to the PC-esterase family. CASD1 subfamily.</text>
</comment>
<evidence type="ECO:0000256" key="8">
    <source>
        <dbReference type="SAM" id="Phobius"/>
    </source>
</evidence>
<feature type="transmembrane region" description="Helical" evidence="8">
    <location>
        <begin position="628"/>
        <end position="647"/>
    </location>
</feature>
<sequence>MGLSAIILGIAVGLFRFLVLDWTDPLHCGALLNRGSWLDKEKFTWQPDGCMLHDYRPRDVQNCIGPKQIVFIGDSTTRVLFYQTAHMLDSKLPTGPPNDNRKHVDVNLTTSYGADVSFIWDPYLNSSQIHQLSSGDHAATSRPALLVIGSGLWYLRYANASGGLRAWETNMERILNNITKSKSRIADSVVFLPVEQVVGTKLSHERAATMRSSDIDAMNSDLLHRINPPAGFMSSESSRPSIPVAFPQVFNRMLDGSMTEDGLHYNANTVRAQASILLNMRCNNFLPKSFPLSKTCCFQYPSPSFIHTIVLLVAFAWGPYLYFSLHSIGDQGFLTWFSKEEAAPLVLSVAIAFIYVADRSGFWLKEHKHFDPLAFGFFCCTSLLVGFATVKRSDKDLGFLNRDQTDEWKGWMQIAILIYHYLGASKISGIYNPIRVLVAAYLFMTGFGHTTYYLRKADFGFLRVAQVLIRLNLLTLLLAYTMDIDYLSYYFAPLVSMWYLVIYLTMATASRYNERTLFVLFKIVVSATLFTMFMREEKILKFLFGLLERLCNIHWSAREWDFRVSLDMWIVYAGMLFALVINKFHAFRLSDDRRWPIIVKMMTGLSVVALIWFFAFEISQESKFTYNAWHPYISFIPILAFVALRNATGILRSAHSRAFAFVGKCSLETFIMQYHIWLAGDTKGILLIIPGTRWRPINFILTTVIFIYLSDRVAQATGYVTSQICGGQPKMLPSSVSNQSRNDTSSRVELLSGDGLETPKEFNSSFDGPQKLFHFIPPQVRLMLQKFYQSVEGRVFLIILLMWLVNLAWTHKN</sequence>
<evidence type="ECO:0000256" key="2">
    <source>
        <dbReference type="ARBA" id="ARBA00010666"/>
    </source>
</evidence>
<reference evidence="10 11" key="1">
    <citation type="submission" date="2014-04" db="EMBL/GenBank/DDBJ databases">
        <title>Evolutionary Origins and Diversification of the Mycorrhizal Mutualists.</title>
        <authorList>
            <consortium name="DOE Joint Genome Institute"/>
            <consortium name="Mycorrhizal Genomics Consortium"/>
            <person name="Kohler A."/>
            <person name="Kuo A."/>
            <person name="Nagy L.G."/>
            <person name="Floudas D."/>
            <person name="Copeland A."/>
            <person name="Barry K.W."/>
            <person name="Cichocki N."/>
            <person name="Veneault-Fourrey C."/>
            <person name="LaButti K."/>
            <person name="Lindquist E.A."/>
            <person name="Lipzen A."/>
            <person name="Lundell T."/>
            <person name="Morin E."/>
            <person name="Murat C."/>
            <person name="Riley R."/>
            <person name="Ohm R."/>
            <person name="Sun H."/>
            <person name="Tunlid A."/>
            <person name="Henrissat B."/>
            <person name="Grigoriev I.V."/>
            <person name="Hibbett D.S."/>
            <person name="Martin F."/>
        </authorList>
    </citation>
    <scope>NUCLEOTIDE SEQUENCE [LARGE SCALE GENOMIC DNA]</scope>
    <source>
        <strain evidence="10 11">Koide BX008</strain>
    </source>
</reference>
<keyword evidence="4 8" id="KW-0812">Transmembrane</keyword>